<dbReference type="Gene3D" id="3.30.450.40">
    <property type="match status" value="1"/>
</dbReference>
<dbReference type="PRINTS" id="PR00344">
    <property type="entry name" value="BCTRLSENSOR"/>
</dbReference>
<reference evidence="7" key="1">
    <citation type="journal article" date="2019" name="Int. J. Syst. Evol. Microbiol.">
        <title>The Global Catalogue of Microorganisms (GCM) 10K type strain sequencing project: providing services to taxonomists for standard genome sequencing and annotation.</title>
        <authorList>
            <consortium name="The Broad Institute Genomics Platform"/>
            <consortium name="The Broad Institute Genome Sequencing Center for Infectious Disease"/>
            <person name="Wu L."/>
            <person name="Ma J."/>
        </authorList>
    </citation>
    <scope>NUCLEOTIDE SEQUENCE [LARGE SCALE GENOMIC DNA]</scope>
    <source>
        <strain evidence="7">KCTC 23917</strain>
    </source>
</reference>
<protein>
    <recommendedName>
        <fullName evidence="2">histidine kinase</fullName>
        <ecNumber evidence="2">2.7.13.3</ecNumber>
    </recommendedName>
</protein>
<dbReference type="SUPFAM" id="SSF55781">
    <property type="entry name" value="GAF domain-like"/>
    <property type="match status" value="1"/>
</dbReference>
<dbReference type="InterPro" id="IPR036097">
    <property type="entry name" value="HisK_dim/P_sf"/>
</dbReference>
<dbReference type="RefSeq" id="WP_189356253.1">
    <property type="nucleotide sequence ID" value="NZ_BMYU01000002.1"/>
</dbReference>
<evidence type="ECO:0000259" key="5">
    <source>
        <dbReference type="PROSITE" id="PS50109"/>
    </source>
</evidence>
<dbReference type="InterPro" id="IPR003594">
    <property type="entry name" value="HATPase_dom"/>
</dbReference>
<dbReference type="InterPro" id="IPR029016">
    <property type="entry name" value="GAF-like_dom_sf"/>
</dbReference>
<keyword evidence="3" id="KW-0597">Phosphoprotein</keyword>
<dbReference type="PANTHER" id="PTHR43065:SF47">
    <property type="match status" value="1"/>
</dbReference>
<evidence type="ECO:0000313" key="7">
    <source>
        <dbReference type="Proteomes" id="UP000653343"/>
    </source>
</evidence>
<evidence type="ECO:0000256" key="4">
    <source>
        <dbReference type="SAM" id="Coils"/>
    </source>
</evidence>
<evidence type="ECO:0000256" key="2">
    <source>
        <dbReference type="ARBA" id="ARBA00012438"/>
    </source>
</evidence>
<dbReference type="Pfam" id="PF01590">
    <property type="entry name" value="GAF"/>
    <property type="match status" value="1"/>
</dbReference>
<comment type="catalytic activity">
    <reaction evidence="1">
        <text>ATP + protein L-histidine = ADP + protein N-phospho-L-histidine.</text>
        <dbReference type="EC" id="2.7.13.3"/>
    </reaction>
</comment>
<feature type="domain" description="Histidine kinase" evidence="5">
    <location>
        <begin position="203"/>
        <end position="435"/>
    </location>
</feature>
<dbReference type="PANTHER" id="PTHR43065">
    <property type="entry name" value="SENSOR HISTIDINE KINASE"/>
    <property type="match status" value="1"/>
</dbReference>
<comment type="caution">
    <text evidence="6">The sequence shown here is derived from an EMBL/GenBank/DDBJ whole genome shotgun (WGS) entry which is preliminary data.</text>
</comment>
<dbReference type="EMBL" id="BMYU01000002">
    <property type="protein sequence ID" value="GGX36703.1"/>
    <property type="molecule type" value="Genomic_DNA"/>
</dbReference>
<dbReference type="EC" id="2.7.13.3" evidence="2"/>
<feature type="coiled-coil region" evidence="4">
    <location>
        <begin position="149"/>
        <end position="187"/>
    </location>
</feature>
<dbReference type="SMART" id="SM00387">
    <property type="entry name" value="HATPase_c"/>
    <property type="match status" value="1"/>
</dbReference>
<evidence type="ECO:0000256" key="3">
    <source>
        <dbReference type="ARBA" id="ARBA00022553"/>
    </source>
</evidence>
<dbReference type="Gene3D" id="3.30.565.10">
    <property type="entry name" value="Histidine kinase-like ATPase, C-terminal domain"/>
    <property type="match status" value="1"/>
</dbReference>
<dbReference type="PROSITE" id="PS50109">
    <property type="entry name" value="HIS_KIN"/>
    <property type="match status" value="1"/>
</dbReference>
<name>A0ABQ2XX42_9BURK</name>
<evidence type="ECO:0000256" key="1">
    <source>
        <dbReference type="ARBA" id="ARBA00000085"/>
    </source>
</evidence>
<dbReference type="InterPro" id="IPR003661">
    <property type="entry name" value="HisK_dim/P_dom"/>
</dbReference>
<dbReference type="SUPFAM" id="SSF47384">
    <property type="entry name" value="Homodimeric domain of signal transducing histidine kinase"/>
    <property type="match status" value="1"/>
</dbReference>
<dbReference type="InterPro" id="IPR004358">
    <property type="entry name" value="Sig_transdc_His_kin-like_C"/>
</dbReference>
<dbReference type="CDD" id="cd00082">
    <property type="entry name" value="HisKA"/>
    <property type="match status" value="1"/>
</dbReference>
<gene>
    <name evidence="6" type="ORF">GCM10010946_13240</name>
</gene>
<dbReference type="Gene3D" id="1.10.287.130">
    <property type="match status" value="1"/>
</dbReference>
<accession>A0ABQ2XX42</accession>
<proteinExistence type="predicted"/>
<evidence type="ECO:0000313" key="6">
    <source>
        <dbReference type="EMBL" id="GGX36703.1"/>
    </source>
</evidence>
<dbReference type="InterPro" id="IPR005467">
    <property type="entry name" value="His_kinase_dom"/>
</dbReference>
<dbReference type="CDD" id="cd00075">
    <property type="entry name" value="HATPase"/>
    <property type="match status" value="1"/>
</dbReference>
<dbReference type="Pfam" id="PF02518">
    <property type="entry name" value="HATPase_c"/>
    <property type="match status" value="1"/>
</dbReference>
<organism evidence="6 7">
    <name type="scientific">Undibacterium squillarum</name>
    <dbReference type="NCBI Taxonomy" id="1131567"/>
    <lineage>
        <taxon>Bacteria</taxon>
        <taxon>Pseudomonadati</taxon>
        <taxon>Pseudomonadota</taxon>
        <taxon>Betaproteobacteria</taxon>
        <taxon>Burkholderiales</taxon>
        <taxon>Oxalobacteraceae</taxon>
        <taxon>Undibacterium</taxon>
    </lineage>
</organism>
<keyword evidence="4" id="KW-0175">Coiled coil</keyword>
<dbReference type="InterPro" id="IPR003018">
    <property type="entry name" value="GAF"/>
</dbReference>
<dbReference type="Proteomes" id="UP000653343">
    <property type="component" value="Unassembled WGS sequence"/>
</dbReference>
<dbReference type="SUPFAM" id="SSF55874">
    <property type="entry name" value="ATPase domain of HSP90 chaperone/DNA topoisomerase II/histidine kinase"/>
    <property type="match status" value="1"/>
</dbReference>
<dbReference type="InterPro" id="IPR036890">
    <property type="entry name" value="HATPase_C_sf"/>
</dbReference>
<sequence length="445" mass="49387">MEIREGLLRQIIEGVSNTYGDDFFISISLQLSRVIAVDYVFIALLNREAYQSDTIALVVKGEVQANISYSLAHTPCADVGNDSVCCYPCNVSDAYPDDQLLKDLNIQAYLGTPLRNSRGEVMGLIVAMNENPIAQPDLVLTLFEIFSGRVSAEIERRNYEKALVELNRELEQKVVQRTRALKETQEQLLESEKMAALGNLVAGVAHEVNTPLGVAITVQSVMADALTALEQAILQENLSEEQMQAYLQQVRKCLDLQESNLRRASDLIENFKRTAADQHTLELEQLKLSEYLPQVLSTLHPLLKQANAEVILQAAPELSALTYAGCHAQILTNLVSNSVRHGFAGRHNGNQIRIHLHQDSDGMVHLQYLDNGCGLSEEGRQRIFEPFYTTARAQGGTGLGMSIVYNLVTQRLRGQIRLIESAQGFGLEYTFPVSGNDDTAQRQAQ</sequence>
<keyword evidence="7" id="KW-1185">Reference proteome</keyword>